<protein>
    <submittedName>
        <fullName evidence="1">Uncharacterized protein</fullName>
    </submittedName>
</protein>
<gene>
    <name evidence="1" type="ORF">A3B34_01260</name>
</gene>
<evidence type="ECO:0000313" key="1">
    <source>
        <dbReference type="EMBL" id="OHA06654.1"/>
    </source>
</evidence>
<dbReference type="STRING" id="1802279.A3B34_01260"/>
<proteinExistence type="predicted"/>
<reference evidence="1 2" key="1">
    <citation type="journal article" date="2016" name="Nat. Commun.">
        <title>Thousands of microbial genomes shed light on interconnected biogeochemical processes in an aquifer system.</title>
        <authorList>
            <person name="Anantharaman K."/>
            <person name="Brown C.T."/>
            <person name="Hug L.A."/>
            <person name="Sharon I."/>
            <person name="Castelle C.J."/>
            <person name="Probst A.J."/>
            <person name="Thomas B.C."/>
            <person name="Singh A."/>
            <person name="Wilkins M.J."/>
            <person name="Karaoz U."/>
            <person name="Brodie E.L."/>
            <person name="Williams K.H."/>
            <person name="Hubbard S.S."/>
            <person name="Banfield J.F."/>
        </authorList>
    </citation>
    <scope>NUCLEOTIDE SEQUENCE [LARGE SCALE GENOMIC DNA]</scope>
</reference>
<dbReference type="AlphaFoldDB" id="A0A1G2L553"/>
<dbReference type="Proteomes" id="UP000176510">
    <property type="component" value="Unassembled WGS sequence"/>
</dbReference>
<accession>A0A1G2L553</accession>
<dbReference type="EMBL" id="MHQR01000035">
    <property type="protein sequence ID" value="OHA06654.1"/>
    <property type="molecule type" value="Genomic_DNA"/>
</dbReference>
<sequence>MSKIACGIIRANAGPGQRRVKMTEERGGILLTIRGNLAVQEMRLYAPVEKMQDVKLAVARTIRNLGFHLSFRKDM</sequence>
<name>A0A1G2L553_9BACT</name>
<evidence type="ECO:0000313" key="2">
    <source>
        <dbReference type="Proteomes" id="UP000176510"/>
    </source>
</evidence>
<comment type="caution">
    <text evidence="1">The sequence shown here is derived from an EMBL/GenBank/DDBJ whole genome shotgun (WGS) entry which is preliminary data.</text>
</comment>
<organism evidence="1 2">
    <name type="scientific">Candidatus Sungbacteria bacterium RIFCSPLOWO2_01_FULL_54_21</name>
    <dbReference type="NCBI Taxonomy" id="1802279"/>
    <lineage>
        <taxon>Bacteria</taxon>
        <taxon>Candidatus Sungiibacteriota</taxon>
    </lineage>
</organism>